<accession>A0ABQ5YDV1</accession>
<proteinExistence type="inferred from homology"/>
<evidence type="ECO:0000313" key="5">
    <source>
        <dbReference type="EMBL" id="GLR11716.1"/>
    </source>
</evidence>
<evidence type="ECO:0000256" key="1">
    <source>
        <dbReference type="ARBA" id="ARBA00022679"/>
    </source>
</evidence>
<evidence type="ECO:0000256" key="4">
    <source>
        <dbReference type="HAMAP-Rule" id="MF_00057"/>
    </source>
</evidence>
<comment type="similarity">
    <text evidence="4">Belongs to the KdsB family.</text>
</comment>
<dbReference type="PANTHER" id="PTHR42866:SF2">
    <property type="entry name" value="3-DEOXY-MANNO-OCTULOSONATE CYTIDYLYLTRANSFERASE, MITOCHONDRIAL"/>
    <property type="match status" value="1"/>
</dbReference>
<sequence length="257" mass="28158">MSFIALIPARLASSRFPEKPLADLGGKPMVIRTVEQALKSGAHSVHVATDDERIRAVVAEHGYSAVMTRVEHSSGTERLAEVADILGLADDAAVVNVQGDEPLIDPALIDAVALMLQRDNSLPMTTACHVIAGADEMFNPNVVKVVLDHSGRALYFSRAPIPYARDAFTQSRDVLPADLPVFRHIGIYGYRAGFLRRYRTLAPCALEQFEALEQLRVLWHGHSIGVTQVSHAPEAGVDTPADLERVRLRWAELNKLN</sequence>
<dbReference type="EC" id="2.7.7.38" evidence="4"/>
<dbReference type="InterPro" id="IPR029044">
    <property type="entry name" value="Nucleotide-diphossugar_trans"/>
</dbReference>
<gene>
    <name evidence="4 5" type="primary">kdsB</name>
    <name evidence="5" type="ORF">GCM10007907_05060</name>
</gene>
<dbReference type="RefSeq" id="WP_284194858.1">
    <property type="nucleotide sequence ID" value="NZ_BSOG01000001.1"/>
</dbReference>
<dbReference type="InterPro" id="IPR004528">
    <property type="entry name" value="KdsB"/>
</dbReference>
<comment type="caution">
    <text evidence="5">The sequence shown here is derived from an EMBL/GenBank/DDBJ whole genome shotgun (WGS) entry which is preliminary data.</text>
</comment>
<comment type="catalytic activity">
    <reaction evidence="4">
        <text>3-deoxy-alpha-D-manno-oct-2-ulosonate + CTP = CMP-3-deoxy-beta-D-manno-octulosonate + diphosphate</text>
        <dbReference type="Rhea" id="RHEA:23448"/>
        <dbReference type="ChEBI" id="CHEBI:33019"/>
        <dbReference type="ChEBI" id="CHEBI:37563"/>
        <dbReference type="ChEBI" id="CHEBI:85986"/>
        <dbReference type="ChEBI" id="CHEBI:85987"/>
        <dbReference type="EC" id="2.7.7.38"/>
    </reaction>
</comment>
<comment type="function">
    <text evidence="4">Activates KDO (a required 8-carbon sugar) for incorporation into bacterial lipopolysaccharide in Gram-negative bacteria.</text>
</comment>
<keyword evidence="1 4" id="KW-0808">Transferase</keyword>
<dbReference type="GO" id="GO:0016779">
    <property type="term" value="F:nucleotidyltransferase activity"/>
    <property type="evidence" value="ECO:0007669"/>
    <property type="project" value="UniProtKB-KW"/>
</dbReference>
<dbReference type="Proteomes" id="UP001156706">
    <property type="component" value="Unassembled WGS sequence"/>
</dbReference>
<comment type="subcellular location">
    <subcellularLocation>
        <location evidence="4">Cytoplasm</location>
    </subcellularLocation>
</comment>
<dbReference type="SUPFAM" id="SSF53448">
    <property type="entry name" value="Nucleotide-diphospho-sugar transferases"/>
    <property type="match status" value="1"/>
</dbReference>
<dbReference type="InterPro" id="IPR003329">
    <property type="entry name" value="Cytidylyl_trans"/>
</dbReference>
<evidence type="ECO:0000313" key="6">
    <source>
        <dbReference type="Proteomes" id="UP001156706"/>
    </source>
</evidence>
<protein>
    <recommendedName>
        <fullName evidence="4">3-deoxy-manno-octulosonate cytidylyltransferase</fullName>
        <ecNumber evidence="4">2.7.7.38</ecNumber>
    </recommendedName>
    <alternativeName>
        <fullName evidence="4">CMP-2-keto-3-deoxyoctulosonic acid synthase</fullName>
        <shortName evidence="4">CKS</shortName>
        <shortName evidence="4">CMP-KDO synthase</shortName>
    </alternativeName>
</protein>
<dbReference type="Gene3D" id="3.90.550.10">
    <property type="entry name" value="Spore Coat Polysaccharide Biosynthesis Protein SpsA, Chain A"/>
    <property type="match status" value="1"/>
</dbReference>
<organism evidence="5 6">
    <name type="scientific">Chitinimonas prasina</name>
    <dbReference type="NCBI Taxonomy" id="1434937"/>
    <lineage>
        <taxon>Bacteria</taxon>
        <taxon>Pseudomonadati</taxon>
        <taxon>Pseudomonadota</taxon>
        <taxon>Betaproteobacteria</taxon>
        <taxon>Neisseriales</taxon>
        <taxon>Chitinibacteraceae</taxon>
        <taxon>Chitinimonas</taxon>
    </lineage>
</organism>
<dbReference type="CDD" id="cd02517">
    <property type="entry name" value="CMP-KDO-Synthetase"/>
    <property type="match status" value="1"/>
</dbReference>
<dbReference type="NCBIfam" id="NF003950">
    <property type="entry name" value="PRK05450.1-3"/>
    <property type="match status" value="1"/>
</dbReference>
<name>A0ABQ5YDV1_9NEIS</name>
<evidence type="ECO:0000256" key="3">
    <source>
        <dbReference type="ARBA" id="ARBA00022985"/>
    </source>
</evidence>
<reference evidence="6" key="1">
    <citation type="journal article" date="2019" name="Int. J. Syst. Evol. Microbiol.">
        <title>The Global Catalogue of Microorganisms (GCM) 10K type strain sequencing project: providing services to taxonomists for standard genome sequencing and annotation.</title>
        <authorList>
            <consortium name="The Broad Institute Genomics Platform"/>
            <consortium name="The Broad Institute Genome Sequencing Center for Infectious Disease"/>
            <person name="Wu L."/>
            <person name="Ma J."/>
        </authorList>
    </citation>
    <scope>NUCLEOTIDE SEQUENCE [LARGE SCALE GENOMIC DNA]</scope>
    <source>
        <strain evidence="6">NBRC 110044</strain>
    </source>
</reference>
<dbReference type="EMBL" id="BSOG01000001">
    <property type="protein sequence ID" value="GLR11716.1"/>
    <property type="molecule type" value="Genomic_DNA"/>
</dbReference>
<dbReference type="PANTHER" id="PTHR42866">
    <property type="entry name" value="3-DEOXY-MANNO-OCTULOSONATE CYTIDYLYLTRANSFERASE"/>
    <property type="match status" value="1"/>
</dbReference>
<dbReference type="NCBIfam" id="NF009905">
    <property type="entry name" value="PRK13368.1"/>
    <property type="match status" value="1"/>
</dbReference>
<keyword evidence="2 4" id="KW-0548">Nucleotidyltransferase</keyword>
<keyword evidence="3 4" id="KW-0448">Lipopolysaccharide biosynthesis</keyword>
<dbReference type="Pfam" id="PF02348">
    <property type="entry name" value="CTP_transf_3"/>
    <property type="match status" value="1"/>
</dbReference>
<dbReference type="HAMAP" id="MF_00057">
    <property type="entry name" value="KdsB"/>
    <property type="match status" value="1"/>
</dbReference>
<keyword evidence="6" id="KW-1185">Reference proteome</keyword>
<dbReference type="NCBIfam" id="NF003952">
    <property type="entry name" value="PRK05450.1-5"/>
    <property type="match status" value="1"/>
</dbReference>
<comment type="pathway">
    <text evidence="4">Nucleotide-sugar biosynthesis; CMP-3-deoxy-D-manno-octulosonate biosynthesis; CMP-3-deoxy-D-manno-octulosonate from 3-deoxy-D-manno-octulosonate and CTP: step 1/1.</text>
</comment>
<evidence type="ECO:0000256" key="2">
    <source>
        <dbReference type="ARBA" id="ARBA00022695"/>
    </source>
</evidence>
<dbReference type="NCBIfam" id="TIGR00466">
    <property type="entry name" value="kdsB"/>
    <property type="match status" value="1"/>
</dbReference>
<keyword evidence="4" id="KW-0963">Cytoplasm</keyword>